<proteinExistence type="predicted"/>
<dbReference type="EMBL" id="KN847984">
    <property type="protein sequence ID" value="KIR46415.1"/>
    <property type="molecule type" value="Genomic_DNA"/>
</dbReference>
<accession>A0A0D0VMZ6</accession>
<protein>
    <submittedName>
        <fullName evidence="1">Uncharacterized protein</fullName>
    </submittedName>
</protein>
<gene>
    <name evidence="1" type="ORF">I312_04470</name>
</gene>
<reference evidence="1" key="1">
    <citation type="submission" date="2015-01" db="EMBL/GenBank/DDBJ databases">
        <title>The Genome Sequence of Cryptococcus gattii CA1280.</title>
        <authorList>
            <consortium name="The Broad Institute Genomics Platform"/>
            <person name="Cuomo C."/>
            <person name="Litvintseva A."/>
            <person name="Chen Y."/>
            <person name="Heitman J."/>
            <person name="Sun S."/>
            <person name="Springer D."/>
            <person name="Dromer F."/>
            <person name="Young S."/>
            <person name="Zeng Q."/>
            <person name="Gargeya S."/>
            <person name="Abouelleil A."/>
            <person name="Alvarado L."/>
            <person name="Chapman S.B."/>
            <person name="Gainer-Dewar J."/>
            <person name="Goldberg J."/>
            <person name="Griggs A."/>
            <person name="Gujja S."/>
            <person name="Hansen M."/>
            <person name="Howarth C."/>
            <person name="Imamovic A."/>
            <person name="Larimer J."/>
            <person name="Murphy C."/>
            <person name="Naylor J."/>
            <person name="Pearson M."/>
            <person name="Priest M."/>
            <person name="Roberts A."/>
            <person name="Saif S."/>
            <person name="Shea T."/>
            <person name="Sykes S."/>
            <person name="Wortman J."/>
            <person name="Nusbaum C."/>
            <person name="Birren B."/>
        </authorList>
    </citation>
    <scope>NUCLEOTIDE SEQUENCE [LARGE SCALE GENOMIC DNA]</scope>
    <source>
        <strain evidence="1">CA1280</strain>
    </source>
</reference>
<sequence>MSPSQSLSLYLLPRHPLSVATSRAMGMSLSKLLTIREILRLRDTPLRNSKAMDVRFLVWKCSLSILKISP</sequence>
<dbReference type="AlphaFoldDB" id="A0A0D0VMZ6"/>
<dbReference type="HOGENOM" id="CLU_2757713_0_0_1"/>
<evidence type="ECO:0000313" key="1">
    <source>
        <dbReference type="EMBL" id="KIR46415.1"/>
    </source>
</evidence>
<organism evidence="1">
    <name type="scientific">Cryptococcus bacillisporus CA1280</name>
    <dbReference type="NCBI Taxonomy" id="1296109"/>
    <lineage>
        <taxon>Eukaryota</taxon>
        <taxon>Fungi</taxon>
        <taxon>Dikarya</taxon>
        <taxon>Basidiomycota</taxon>
        <taxon>Agaricomycotina</taxon>
        <taxon>Tremellomycetes</taxon>
        <taxon>Tremellales</taxon>
        <taxon>Cryptococcaceae</taxon>
        <taxon>Cryptococcus</taxon>
        <taxon>Cryptococcus gattii species complex</taxon>
    </lineage>
</organism>
<name>A0A0D0VMZ6_CRYGA</name>